<accession>N8X4W8</accession>
<dbReference type="PANTHER" id="PTHR36699">
    <property type="entry name" value="LD-TRANSPEPTIDASE"/>
    <property type="match status" value="1"/>
</dbReference>
<evidence type="ECO:0000256" key="7">
    <source>
        <dbReference type="PROSITE-ProRule" id="PRU01373"/>
    </source>
</evidence>
<protein>
    <recommendedName>
        <fullName evidence="8">L,D-TPase catalytic domain-containing protein</fullName>
    </recommendedName>
</protein>
<dbReference type="HOGENOM" id="CLU_102842_0_0_6"/>
<evidence type="ECO:0000259" key="8">
    <source>
        <dbReference type="PROSITE" id="PS52029"/>
    </source>
</evidence>
<evidence type="ECO:0000256" key="5">
    <source>
        <dbReference type="ARBA" id="ARBA00022984"/>
    </source>
</evidence>
<dbReference type="GO" id="GO:0016740">
    <property type="term" value="F:transferase activity"/>
    <property type="evidence" value="ECO:0007669"/>
    <property type="project" value="UniProtKB-KW"/>
</dbReference>
<comment type="caution">
    <text evidence="9">The sequence shown here is derived from an EMBL/GenBank/DDBJ whole genome shotgun (WGS) entry which is preliminary data.</text>
</comment>
<evidence type="ECO:0000256" key="1">
    <source>
        <dbReference type="ARBA" id="ARBA00004752"/>
    </source>
</evidence>
<keyword evidence="10" id="KW-1185">Reference proteome</keyword>
<dbReference type="GO" id="GO:0004180">
    <property type="term" value="F:carboxypeptidase activity"/>
    <property type="evidence" value="ECO:0007669"/>
    <property type="project" value="UniProtKB-ARBA"/>
</dbReference>
<dbReference type="EMBL" id="APPJ01000001">
    <property type="protein sequence ID" value="ENV19291.1"/>
    <property type="molecule type" value="Genomic_DNA"/>
</dbReference>
<name>N8X4W8_ACIGI</name>
<dbReference type="Proteomes" id="UP000013148">
    <property type="component" value="Unassembled WGS sequence"/>
</dbReference>
<dbReference type="GO" id="GO:0071555">
    <property type="term" value="P:cell wall organization"/>
    <property type="evidence" value="ECO:0007669"/>
    <property type="project" value="UniProtKB-UniRule"/>
</dbReference>
<dbReference type="InterPro" id="IPR038063">
    <property type="entry name" value="Transpep_catalytic_dom"/>
</dbReference>
<feature type="active site" description="Nucleophile" evidence="7">
    <location>
        <position position="174"/>
    </location>
</feature>
<evidence type="ECO:0000256" key="2">
    <source>
        <dbReference type="ARBA" id="ARBA00005992"/>
    </source>
</evidence>
<feature type="active site" description="Proton donor/acceptor" evidence="7">
    <location>
        <position position="147"/>
    </location>
</feature>
<dbReference type="InterPro" id="IPR005490">
    <property type="entry name" value="LD_TPept_cat_dom"/>
</dbReference>
<evidence type="ECO:0000256" key="3">
    <source>
        <dbReference type="ARBA" id="ARBA00022679"/>
    </source>
</evidence>
<keyword evidence="6 7" id="KW-0961">Cell wall biogenesis/degradation</keyword>
<dbReference type="SUPFAM" id="SSF141523">
    <property type="entry name" value="L,D-transpeptidase catalytic domain-like"/>
    <property type="match status" value="1"/>
</dbReference>
<dbReference type="UniPathway" id="UPA00219"/>
<dbReference type="eggNOG" id="COG3034">
    <property type="taxonomic scope" value="Bacteria"/>
</dbReference>
<evidence type="ECO:0000256" key="6">
    <source>
        <dbReference type="ARBA" id="ARBA00023316"/>
    </source>
</evidence>
<evidence type="ECO:0000256" key="4">
    <source>
        <dbReference type="ARBA" id="ARBA00022960"/>
    </source>
</evidence>
<organism evidence="9 10">
    <name type="scientific">Acinetobacter guillouiae NIPH 991</name>
    <dbReference type="NCBI Taxonomy" id="1217656"/>
    <lineage>
        <taxon>Bacteria</taxon>
        <taxon>Pseudomonadati</taxon>
        <taxon>Pseudomonadota</taxon>
        <taxon>Gammaproteobacteria</taxon>
        <taxon>Moraxellales</taxon>
        <taxon>Moraxellaceae</taxon>
        <taxon>Acinetobacter</taxon>
    </lineage>
</organism>
<proteinExistence type="inferred from homology"/>
<dbReference type="AlphaFoldDB" id="N8X4W8"/>
<comment type="similarity">
    <text evidence="2">Belongs to the YkuD family.</text>
</comment>
<dbReference type="CDD" id="cd16913">
    <property type="entry name" value="YkuD_like"/>
    <property type="match status" value="1"/>
</dbReference>
<dbReference type="PROSITE" id="PS52029">
    <property type="entry name" value="LD_TPASE"/>
    <property type="match status" value="1"/>
</dbReference>
<sequence>MNKKYLIPCLILLAIAIASVWTYQKYNQFIPTANAAIHVQNLSEQEIQRLRQNTPITEVKVYKSDRIVKLMHHDQDIRTYPMRLGFDPIGHKVKEGDGKTPEGRYILDWRNPNSAFYKSLHVSYPNQQDKSKANQLGVSPGGDIMIHGSATRSQVEKLPSLMTYLPRNDWTWGCIAVRNIDMDEIWKLVDDGTVISIYS</sequence>
<feature type="domain" description="L,D-TPase catalytic" evidence="8">
    <location>
        <begin position="57"/>
        <end position="198"/>
    </location>
</feature>
<evidence type="ECO:0000313" key="9">
    <source>
        <dbReference type="EMBL" id="ENV19291.1"/>
    </source>
</evidence>
<keyword evidence="3" id="KW-0808">Transferase</keyword>
<comment type="pathway">
    <text evidence="1 7">Cell wall biogenesis; peptidoglycan biosynthesis.</text>
</comment>
<dbReference type="GO" id="GO:0008360">
    <property type="term" value="P:regulation of cell shape"/>
    <property type="evidence" value="ECO:0007669"/>
    <property type="project" value="UniProtKB-UniRule"/>
</dbReference>
<keyword evidence="4 7" id="KW-0133">Cell shape</keyword>
<dbReference type="RefSeq" id="WP_004817028.1">
    <property type="nucleotide sequence ID" value="NZ_KB849454.1"/>
</dbReference>
<reference evidence="9 10" key="1">
    <citation type="submission" date="2013-02" db="EMBL/GenBank/DDBJ databases">
        <title>The Genome Sequence of Acinetobacter guillouiae NIPH 991.</title>
        <authorList>
            <consortium name="The Broad Institute Genome Sequencing Platform"/>
            <consortium name="The Broad Institute Genome Sequencing Center for Infectious Disease"/>
            <person name="Cerqueira G."/>
            <person name="Feldgarden M."/>
            <person name="Courvalin P."/>
            <person name="Perichon B."/>
            <person name="Grillot-Courvalin C."/>
            <person name="Clermont D."/>
            <person name="Rocha E."/>
            <person name="Yoon E.-J."/>
            <person name="Nemec A."/>
            <person name="Walker B."/>
            <person name="Young S.K."/>
            <person name="Zeng Q."/>
            <person name="Gargeya S."/>
            <person name="Fitzgerald M."/>
            <person name="Haas B."/>
            <person name="Abouelleil A."/>
            <person name="Alvarado L."/>
            <person name="Arachchi H.M."/>
            <person name="Berlin A.M."/>
            <person name="Chapman S.B."/>
            <person name="Dewar J."/>
            <person name="Goldberg J."/>
            <person name="Griggs A."/>
            <person name="Gujja S."/>
            <person name="Hansen M."/>
            <person name="Howarth C."/>
            <person name="Imamovic A."/>
            <person name="Larimer J."/>
            <person name="McCowan C."/>
            <person name="Murphy C."/>
            <person name="Neiman D."/>
            <person name="Pearson M."/>
            <person name="Priest M."/>
            <person name="Roberts A."/>
            <person name="Saif S."/>
            <person name="Shea T."/>
            <person name="Sisk P."/>
            <person name="Sykes S."/>
            <person name="Wortman J."/>
            <person name="Nusbaum C."/>
            <person name="Birren B."/>
        </authorList>
    </citation>
    <scope>NUCLEOTIDE SEQUENCE [LARGE SCALE GENOMIC DNA]</scope>
    <source>
        <strain evidence="9 10">NIPH 991</strain>
    </source>
</reference>
<dbReference type="Pfam" id="PF03734">
    <property type="entry name" value="YkuD"/>
    <property type="match status" value="1"/>
</dbReference>
<dbReference type="GO" id="GO:0009252">
    <property type="term" value="P:peptidoglycan biosynthetic process"/>
    <property type="evidence" value="ECO:0007669"/>
    <property type="project" value="UniProtKB-UniPathway"/>
</dbReference>
<dbReference type="PANTHER" id="PTHR36699:SF1">
    <property type="entry name" value="L,D-TRANSPEPTIDASE YAFK-RELATED"/>
    <property type="match status" value="1"/>
</dbReference>
<evidence type="ECO:0000313" key="10">
    <source>
        <dbReference type="Proteomes" id="UP000013148"/>
    </source>
</evidence>
<gene>
    <name evidence="9" type="ORF">F964_00389</name>
</gene>
<dbReference type="PATRIC" id="fig|1217656.3.peg.384"/>
<keyword evidence="5 7" id="KW-0573">Peptidoglycan synthesis</keyword>
<dbReference type="GeneID" id="67745800"/>
<dbReference type="Gene3D" id="2.40.440.10">
    <property type="entry name" value="L,D-transpeptidase catalytic domain-like"/>
    <property type="match status" value="1"/>
</dbReference>